<gene>
    <name evidence="13" type="ORF">AZE42_01503</name>
</gene>
<evidence type="ECO:0000256" key="4">
    <source>
        <dbReference type="ARBA" id="ARBA00022692"/>
    </source>
</evidence>
<dbReference type="OrthoDB" id="5311848at2759"/>
<sequence>MATTTWIVVFVLFIRCCIAWSWSRQSPNQLRVVQSTKHDSQPFSSQIYGTSYSSEGLSHEEIDLISKHTGAFDGYMRKGDCFQDAARHARSRCEESHMSEDERIEGFHGLIGTIRDHPYTGLVAIRLTLCELATARHHTPPLECSPFTSNVGSPIPHHVVGDCVDALSRSAQFWSSYSGYLREIPQLCFAFRRWMEIDTAKDIYRNITLEKAALIRFILEQQKPFAAVRQNWERSFTDLHDLIDILKSTSSDIHDVADATSTSIIQNAQLLFAKMETTLSVIGKRNFDDHIRSMDKVDRMVEDMGLSHSKAMSSLLSLTESQLSAEIDGITSLMLEQRLQSQAVVDDVQQKWSALDGTFAAIQNSFHDLQSVITGLTFSLEISLSQVAHSQEIQREVAESVSLLDDRISQLTNATHRELETINQTALVLIGNLHRKSQHEAWLFNMQWLLHFIEPTSSLGFKFLRAAISLLAFLWRLLEVVISLLMTSAAVYSVRHQVLQKFRGSNQRRLKDCYWSFDPPARSAPPVSNVGHPQRNDTRDPRIIRRLAGPRVSRIPDRICRQEALHGPYP</sequence>
<evidence type="ECO:0000256" key="11">
    <source>
        <dbReference type="RuleBase" id="RU368082"/>
    </source>
</evidence>
<evidence type="ECO:0000256" key="1">
    <source>
        <dbReference type="ARBA" id="ARBA00003389"/>
    </source>
</evidence>
<evidence type="ECO:0000256" key="6">
    <source>
        <dbReference type="ARBA" id="ARBA00022824"/>
    </source>
</evidence>
<keyword evidence="8 11" id="KW-0472">Membrane</keyword>
<dbReference type="GO" id="GO:0031965">
    <property type="term" value="C:nuclear membrane"/>
    <property type="evidence" value="ECO:0007669"/>
    <property type="project" value="UniProtKB-SubCell"/>
</dbReference>
<evidence type="ECO:0000256" key="2">
    <source>
        <dbReference type="ARBA" id="ARBA00010473"/>
    </source>
</evidence>
<dbReference type="GO" id="GO:0000742">
    <property type="term" value="P:karyogamy involved in conjugation with cellular fusion"/>
    <property type="evidence" value="ECO:0007669"/>
    <property type="project" value="UniProtKB-UniRule"/>
</dbReference>
<dbReference type="EMBL" id="LVVM01000910">
    <property type="protein sequence ID" value="OJA19734.1"/>
    <property type="molecule type" value="Genomic_DNA"/>
</dbReference>
<comment type="subcellular location">
    <subcellularLocation>
        <location evidence="11">Endoplasmic reticulum membrane</location>
    </subcellularLocation>
    <subcellularLocation>
        <location evidence="11">Nucleus membrane</location>
    </subcellularLocation>
</comment>
<dbReference type="PANTHER" id="PTHR28012:SF1">
    <property type="entry name" value="NUCLEAR FUSION PROTEIN KAR5"/>
    <property type="match status" value="1"/>
</dbReference>
<reference evidence="13 14" key="1">
    <citation type="submission" date="2016-03" db="EMBL/GenBank/DDBJ databases">
        <title>Comparative genomics of the ectomycorrhizal sister species Rhizopogon vinicolor and Rhizopogon vesiculosus (Basidiomycota: Boletales) reveals a divergence of the mating type B locus.</title>
        <authorList>
            <person name="Mujic A.B."/>
            <person name="Kuo A."/>
            <person name="Tritt A."/>
            <person name="Lipzen A."/>
            <person name="Chen C."/>
            <person name="Johnson J."/>
            <person name="Sharma A."/>
            <person name="Barry K."/>
            <person name="Grigoriev I.V."/>
            <person name="Spatafora J.W."/>
        </authorList>
    </citation>
    <scope>NUCLEOTIDE SEQUENCE [LARGE SCALE GENOMIC DNA]</scope>
    <source>
        <strain evidence="13 14">AM-OR11-056</strain>
    </source>
</reference>
<protein>
    <recommendedName>
        <fullName evidence="15">Nuclear fusion protein KAR5</fullName>
    </recommendedName>
</protein>
<proteinExistence type="inferred from homology"/>
<dbReference type="Pfam" id="PF04163">
    <property type="entry name" value="Tht1"/>
    <property type="match status" value="1"/>
</dbReference>
<feature type="transmembrane region" description="Helical" evidence="11">
    <location>
        <begin position="473"/>
        <end position="494"/>
    </location>
</feature>
<feature type="chain" id="PRO_5013063333" description="Nuclear fusion protein KAR5" evidence="12">
    <location>
        <begin position="20"/>
        <end position="570"/>
    </location>
</feature>
<dbReference type="Proteomes" id="UP000183567">
    <property type="component" value="Unassembled WGS sequence"/>
</dbReference>
<evidence type="ECO:0000256" key="7">
    <source>
        <dbReference type="ARBA" id="ARBA00022989"/>
    </source>
</evidence>
<dbReference type="GO" id="GO:0048288">
    <property type="term" value="P:nuclear membrane fusion involved in karyogamy"/>
    <property type="evidence" value="ECO:0007669"/>
    <property type="project" value="UniProtKB-UniRule"/>
</dbReference>
<organism evidence="13 14">
    <name type="scientific">Rhizopogon vesiculosus</name>
    <dbReference type="NCBI Taxonomy" id="180088"/>
    <lineage>
        <taxon>Eukaryota</taxon>
        <taxon>Fungi</taxon>
        <taxon>Dikarya</taxon>
        <taxon>Basidiomycota</taxon>
        <taxon>Agaricomycotina</taxon>
        <taxon>Agaricomycetes</taxon>
        <taxon>Agaricomycetidae</taxon>
        <taxon>Boletales</taxon>
        <taxon>Suillineae</taxon>
        <taxon>Rhizopogonaceae</taxon>
        <taxon>Rhizopogon</taxon>
    </lineage>
</organism>
<dbReference type="GO" id="GO:0005789">
    <property type="term" value="C:endoplasmic reticulum membrane"/>
    <property type="evidence" value="ECO:0007669"/>
    <property type="project" value="UniProtKB-SubCell"/>
</dbReference>
<dbReference type="AlphaFoldDB" id="A0A1J8QDI9"/>
<evidence type="ECO:0000313" key="13">
    <source>
        <dbReference type="EMBL" id="OJA19734.1"/>
    </source>
</evidence>
<evidence type="ECO:0000256" key="12">
    <source>
        <dbReference type="SAM" id="SignalP"/>
    </source>
</evidence>
<dbReference type="PANTHER" id="PTHR28012">
    <property type="entry name" value="NUCLEAR FUSION PROTEIN KAR5"/>
    <property type="match status" value="1"/>
</dbReference>
<evidence type="ECO:0008006" key="15">
    <source>
        <dbReference type="Google" id="ProtNLM"/>
    </source>
</evidence>
<accession>A0A1J8QDI9</accession>
<keyword evidence="3 11" id="KW-0415">Karyogamy</keyword>
<evidence type="ECO:0000256" key="3">
    <source>
        <dbReference type="ARBA" id="ARBA00022459"/>
    </source>
</evidence>
<evidence type="ECO:0000256" key="8">
    <source>
        <dbReference type="ARBA" id="ARBA00023136"/>
    </source>
</evidence>
<keyword evidence="9" id="KW-0325">Glycoprotein</keyword>
<evidence type="ECO:0000256" key="9">
    <source>
        <dbReference type="ARBA" id="ARBA00023180"/>
    </source>
</evidence>
<comment type="caution">
    <text evidence="13">The sequence shown here is derived from an EMBL/GenBank/DDBJ whole genome shotgun (WGS) entry which is preliminary data.</text>
</comment>
<keyword evidence="14" id="KW-1185">Reference proteome</keyword>
<evidence type="ECO:0000256" key="10">
    <source>
        <dbReference type="ARBA" id="ARBA00023242"/>
    </source>
</evidence>
<keyword evidence="10 11" id="KW-0539">Nucleus</keyword>
<dbReference type="InterPro" id="IPR007292">
    <property type="entry name" value="Nuclear_fusion_Kar5"/>
</dbReference>
<keyword evidence="6 11" id="KW-0256">Endoplasmic reticulum</keyword>
<comment type="similarity">
    <text evidence="2 11">Belongs to the KAR5 family.</text>
</comment>
<comment type="function">
    <text evidence="1 11">Required for nuclear membrane fusion during karyogamy.</text>
</comment>
<name>A0A1J8QDI9_9AGAM</name>
<feature type="signal peptide" evidence="12">
    <location>
        <begin position="1"/>
        <end position="19"/>
    </location>
</feature>
<evidence type="ECO:0000256" key="5">
    <source>
        <dbReference type="ARBA" id="ARBA00022729"/>
    </source>
</evidence>
<keyword evidence="7 11" id="KW-1133">Transmembrane helix</keyword>
<keyword evidence="4 11" id="KW-0812">Transmembrane</keyword>
<evidence type="ECO:0000313" key="14">
    <source>
        <dbReference type="Proteomes" id="UP000183567"/>
    </source>
</evidence>
<keyword evidence="5 11" id="KW-0732">Signal</keyword>